<dbReference type="Pfam" id="PF01129">
    <property type="entry name" value="ART"/>
    <property type="match status" value="1"/>
</dbReference>
<name>A0A814TK33_9BILA</name>
<sequence>MVTSSSSASILLRPHDYQWCWYSSAANEGEAKWQKYMDVENEIIEDAYNEKKTKFELDGNYMIDLEHLIEYKKGDCSKRRYIKRGQRDSLQSSVYLRQERFSLPITPVNSTVVEQVQHVTDALRHIREDGNIFSAYCNLIENEKTFADIVEEAANGIIKEGTTIEQAHTAEWISKQLIAVKNYGTNIKIDRHSNTRVPLYIGQTCVSLYSKSTFWFRLINQTLRDYHTVSLEQVKTLGPFCWLLQKFLYDIHRTDVLTVYRGVELDYQQRKQFMKEAMKFTFFTSTSKNRSLAEMFGNTLLVINLEGEIFGYTYYPAAGADISTLSNFPEEEEFLIWPGTYFQFVDHEYNSNKQQHIIYLKIQGGG</sequence>
<reference evidence="12" key="1">
    <citation type="submission" date="2021-02" db="EMBL/GenBank/DDBJ databases">
        <authorList>
            <person name="Nowell W R."/>
        </authorList>
    </citation>
    <scope>NUCLEOTIDE SEQUENCE</scope>
</reference>
<evidence type="ECO:0000256" key="7">
    <source>
        <dbReference type="ARBA" id="ARBA00022695"/>
    </source>
</evidence>
<evidence type="ECO:0000256" key="6">
    <source>
        <dbReference type="ARBA" id="ARBA00022679"/>
    </source>
</evidence>
<dbReference type="PANTHER" id="PTHR10339">
    <property type="entry name" value="ADP-RIBOSYLTRANSFERASE"/>
    <property type="match status" value="1"/>
</dbReference>
<evidence type="ECO:0000313" key="12">
    <source>
        <dbReference type="EMBL" id="CAF1162507.1"/>
    </source>
</evidence>
<evidence type="ECO:0000256" key="10">
    <source>
        <dbReference type="RuleBase" id="RU361228"/>
    </source>
</evidence>
<protein>
    <recommendedName>
        <fullName evidence="10">NAD(P)(+)--arginine ADP-ribosyltransferase</fullName>
        <ecNumber evidence="10">2.4.2.31</ecNumber>
    </recommendedName>
    <alternativeName>
        <fullName evidence="10">Mono(ADP-ribosyl)transferase</fullName>
    </alternativeName>
</protein>
<dbReference type="GO" id="GO:0106274">
    <property type="term" value="F:NAD+-protein-arginine ADP-ribosyltransferase activity"/>
    <property type="evidence" value="ECO:0007669"/>
    <property type="project" value="UniProtKB-EC"/>
</dbReference>
<dbReference type="EMBL" id="CAJOBB010008462">
    <property type="protein sequence ID" value="CAF4208842.1"/>
    <property type="molecule type" value="Genomic_DNA"/>
</dbReference>
<comment type="subcellular location">
    <subcellularLocation>
        <location evidence="1">Secreted</location>
    </subcellularLocation>
</comment>
<dbReference type="Gene3D" id="3.90.176.10">
    <property type="entry name" value="Toxin ADP-ribosyltransferase, Chain A, domain 1"/>
    <property type="match status" value="1"/>
</dbReference>
<keyword evidence="10" id="KW-0521">NADP</keyword>
<gene>
    <name evidence="12" type="ORF">IZO911_LOCUS26411</name>
    <name evidence="13" type="ORF">KXQ929_LOCUS40529</name>
</gene>
<dbReference type="Proteomes" id="UP000663868">
    <property type="component" value="Unassembled WGS sequence"/>
</dbReference>
<keyword evidence="8" id="KW-0843">Virulence</keyword>
<comment type="similarity">
    <text evidence="2 10">Belongs to the Arg-specific ADP-ribosyltransferase family.</text>
</comment>
<keyword evidence="5 10" id="KW-0328">Glycosyltransferase</keyword>
<dbReference type="InterPro" id="IPR004170">
    <property type="entry name" value="WWE_dom"/>
</dbReference>
<dbReference type="EC" id="2.4.2.31" evidence="10"/>
<dbReference type="EMBL" id="CAJNOE010000344">
    <property type="protein sequence ID" value="CAF1162507.1"/>
    <property type="molecule type" value="Genomic_DNA"/>
</dbReference>
<evidence type="ECO:0000256" key="8">
    <source>
        <dbReference type="ARBA" id="ARBA00023026"/>
    </source>
</evidence>
<organism evidence="12 14">
    <name type="scientific">Adineta steineri</name>
    <dbReference type="NCBI Taxonomy" id="433720"/>
    <lineage>
        <taxon>Eukaryota</taxon>
        <taxon>Metazoa</taxon>
        <taxon>Spiralia</taxon>
        <taxon>Gnathifera</taxon>
        <taxon>Rotifera</taxon>
        <taxon>Eurotatoria</taxon>
        <taxon>Bdelloidea</taxon>
        <taxon>Adinetida</taxon>
        <taxon>Adinetidae</taxon>
        <taxon>Adineta</taxon>
    </lineage>
</organism>
<dbReference type="PROSITE" id="PS51996">
    <property type="entry name" value="TR_MART"/>
    <property type="match status" value="1"/>
</dbReference>
<accession>A0A814TK33</accession>
<dbReference type="GO" id="GO:0090729">
    <property type="term" value="F:toxin activity"/>
    <property type="evidence" value="ECO:0007669"/>
    <property type="project" value="UniProtKB-KW"/>
</dbReference>
<dbReference type="GO" id="GO:0003950">
    <property type="term" value="F:NAD+ poly-ADP-ribosyltransferase activity"/>
    <property type="evidence" value="ECO:0007669"/>
    <property type="project" value="TreeGrafter"/>
</dbReference>
<evidence type="ECO:0000256" key="5">
    <source>
        <dbReference type="ARBA" id="ARBA00022676"/>
    </source>
</evidence>
<dbReference type="InterPro" id="IPR000768">
    <property type="entry name" value="ART"/>
</dbReference>
<evidence type="ECO:0000256" key="4">
    <source>
        <dbReference type="ARBA" id="ARBA00022656"/>
    </source>
</evidence>
<dbReference type="InterPro" id="IPR050999">
    <property type="entry name" value="ADP-ribosyltransferase_ARG"/>
</dbReference>
<keyword evidence="10" id="KW-0520">NAD</keyword>
<comment type="caution">
    <text evidence="12">The sequence shown here is derived from an EMBL/GenBank/DDBJ whole genome shotgun (WGS) entry which is preliminary data.</text>
</comment>
<dbReference type="GO" id="GO:0016779">
    <property type="term" value="F:nucleotidyltransferase activity"/>
    <property type="evidence" value="ECO:0007669"/>
    <property type="project" value="UniProtKB-KW"/>
</dbReference>
<keyword evidence="6 10" id="KW-0808">Transferase</keyword>
<evidence type="ECO:0000256" key="1">
    <source>
        <dbReference type="ARBA" id="ARBA00004613"/>
    </source>
</evidence>
<dbReference type="PROSITE" id="PS50918">
    <property type="entry name" value="WWE"/>
    <property type="match status" value="1"/>
</dbReference>
<dbReference type="Proteomes" id="UP000663860">
    <property type="component" value="Unassembled WGS sequence"/>
</dbReference>
<dbReference type="PANTHER" id="PTHR10339:SF25">
    <property type="entry name" value="SECRETED EXOENZYME S"/>
    <property type="match status" value="1"/>
</dbReference>
<proteinExistence type="inferred from homology"/>
<dbReference type="SUPFAM" id="SSF56399">
    <property type="entry name" value="ADP-ribosylation"/>
    <property type="match status" value="1"/>
</dbReference>
<dbReference type="InterPro" id="IPR037197">
    <property type="entry name" value="WWE_dom_sf"/>
</dbReference>
<dbReference type="GO" id="GO:0005576">
    <property type="term" value="C:extracellular region"/>
    <property type="evidence" value="ECO:0007669"/>
    <property type="project" value="UniProtKB-SubCell"/>
</dbReference>
<keyword evidence="3" id="KW-0964">Secreted</keyword>
<evidence type="ECO:0000259" key="11">
    <source>
        <dbReference type="PROSITE" id="PS50918"/>
    </source>
</evidence>
<feature type="domain" description="WWE" evidence="11">
    <location>
        <begin position="1"/>
        <end position="84"/>
    </location>
</feature>
<keyword evidence="7" id="KW-0548">Nucleotidyltransferase</keyword>
<dbReference type="AlphaFoldDB" id="A0A814TK33"/>
<dbReference type="Pfam" id="PF02825">
    <property type="entry name" value="WWE"/>
    <property type="match status" value="1"/>
</dbReference>
<evidence type="ECO:0000313" key="14">
    <source>
        <dbReference type="Proteomes" id="UP000663860"/>
    </source>
</evidence>
<evidence type="ECO:0000256" key="3">
    <source>
        <dbReference type="ARBA" id="ARBA00022525"/>
    </source>
</evidence>
<evidence type="ECO:0000313" key="13">
    <source>
        <dbReference type="EMBL" id="CAF4208842.1"/>
    </source>
</evidence>
<dbReference type="Gene3D" id="3.30.720.50">
    <property type="match status" value="1"/>
</dbReference>
<keyword evidence="4" id="KW-0800">Toxin</keyword>
<evidence type="ECO:0000256" key="2">
    <source>
        <dbReference type="ARBA" id="ARBA00009558"/>
    </source>
</evidence>
<evidence type="ECO:0000256" key="9">
    <source>
        <dbReference type="ARBA" id="ARBA00047597"/>
    </source>
</evidence>
<dbReference type="SUPFAM" id="SSF117839">
    <property type="entry name" value="WWE domain"/>
    <property type="match status" value="1"/>
</dbReference>
<comment type="catalytic activity">
    <reaction evidence="9 10">
        <text>L-arginyl-[protein] + NAD(+) = N(omega)-(ADP-D-ribosyl)-L-arginyl-[protein] + nicotinamide + H(+)</text>
        <dbReference type="Rhea" id="RHEA:19149"/>
        <dbReference type="Rhea" id="RHEA-COMP:10532"/>
        <dbReference type="Rhea" id="RHEA-COMP:15087"/>
        <dbReference type="ChEBI" id="CHEBI:15378"/>
        <dbReference type="ChEBI" id="CHEBI:17154"/>
        <dbReference type="ChEBI" id="CHEBI:29965"/>
        <dbReference type="ChEBI" id="CHEBI:57540"/>
        <dbReference type="ChEBI" id="CHEBI:142554"/>
        <dbReference type="EC" id="2.4.2.31"/>
    </reaction>
</comment>